<proteinExistence type="inferred from homology"/>
<dbReference type="Gene3D" id="3.40.50.300">
    <property type="entry name" value="P-loop containing nucleotide triphosphate hydrolases"/>
    <property type="match status" value="2"/>
</dbReference>
<dbReference type="Pfam" id="PF03135">
    <property type="entry name" value="CagE_TrbE_VirB"/>
    <property type="match status" value="1"/>
</dbReference>
<accession>A0A5N7MLJ6</accession>
<evidence type="ECO:0000256" key="2">
    <source>
        <dbReference type="ARBA" id="ARBA00022741"/>
    </source>
</evidence>
<evidence type="ECO:0000313" key="5">
    <source>
        <dbReference type="EMBL" id="MPR27753.1"/>
    </source>
</evidence>
<reference evidence="5 6" key="1">
    <citation type="journal article" date="2019" name="Syst. Appl. Microbiol.">
        <title>Microvirga tunisiensis sp. nov., a root nodule symbiotic bacterium isolated from Lupinus micranthus and L. luteus grown in Northern Tunisia.</title>
        <authorList>
            <person name="Msaddak A."/>
            <person name="Rejili M."/>
            <person name="Duran D."/>
            <person name="Mars M."/>
            <person name="Palacios J.M."/>
            <person name="Ruiz-Argueso T."/>
            <person name="Rey L."/>
            <person name="Imperial J."/>
        </authorList>
    </citation>
    <scope>NUCLEOTIDE SEQUENCE [LARGE SCALE GENOMIC DNA]</scope>
    <source>
        <strain evidence="5 6">Lmie10</strain>
    </source>
</reference>
<organism evidence="5 6">
    <name type="scientific">Microvirga tunisiensis</name>
    <dbReference type="NCBI Taxonomy" id="2108360"/>
    <lineage>
        <taxon>Bacteria</taxon>
        <taxon>Pseudomonadati</taxon>
        <taxon>Pseudomonadota</taxon>
        <taxon>Alphaproteobacteria</taxon>
        <taxon>Hyphomicrobiales</taxon>
        <taxon>Methylobacteriaceae</taxon>
        <taxon>Microvirga</taxon>
    </lineage>
</organism>
<keyword evidence="2" id="KW-0547">Nucleotide-binding</keyword>
<keyword evidence="3" id="KW-0067">ATP-binding</keyword>
<dbReference type="SUPFAM" id="SSF52540">
    <property type="entry name" value="P-loop containing nucleoside triphosphate hydrolases"/>
    <property type="match status" value="1"/>
</dbReference>
<name>A0A5N7MLJ6_9HYPH</name>
<dbReference type="InterPro" id="IPR018145">
    <property type="entry name" value="CagE_TrbE_VirB_cntrl_dom"/>
</dbReference>
<dbReference type="PANTHER" id="PTHR30121">
    <property type="entry name" value="UNCHARACTERIZED PROTEIN YJGR-RELATED"/>
    <property type="match status" value="1"/>
</dbReference>
<keyword evidence="6" id="KW-1185">Reference proteome</keyword>
<gene>
    <name evidence="5" type="ORF">FS320_21930</name>
</gene>
<dbReference type="InterPro" id="IPR051162">
    <property type="entry name" value="T4SS_component"/>
</dbReference>
<dbReference type="OrthoDB" id="9816422at2"/>
<dbReference type="InterPro" id="IPR027417">
    <property type="entry name" value="P-loop_NTPase"/>
</dbReference>
<sequence>MSAEALELISTSGSLLRTTALLLSTGAAAGAASLLIPQVLDRLMPPPNQDRLADFLLFDRMISPAIIKMSDGRYAMMIKIRGAELTFSTEEKHEDLYQRRKHMLDDLQKYGIDQVNLFQSKERDPIRQEATHKNPMLRGVAEAWNANFKHTYRLTHVMMLICRGGSDEDAIERMDNAARFVCDSLKSYNCSVMREGPDHSPEDGPLAALAAVISPVTRPKPTGLDWQDRVSDLLTADTVSFREEAKGIISFSNGVTKKYAVVIGIRDCGEKSMESVMRDVLSIDAEMTVYHGIQPLQSAKETLSLNREKRAAPVMNLSVTAAAEYDEVLAMVEGQQSGNKASTLMYSMHIIVYAESVKDCTRAESEINSILSRTGGTPVRERKIAQAVWFSQFQYDRFWPRMYRMLSSNIAANLYLHRINEGLKKSDWLNEPLTYFRSMYGAAYSFQLHSTEHREAPAHAVMIGPTGQGKTTFMSFIAGQAMRLPNLRVFLFDRHEGMRVFTTCANGKYVTFDGDTASANMNPLHLPDRIENRRFLIRFLKHLADVDSPADEQEIARAIEIVYDGNLPMKNRKLKDIYTGAFSAHGNVRANMIRWIDESAYGAYFNADSDTLDLRSNRLVGFDMTHILKEDGKIAGPVMDYFTHRLRMLADETGDPSLIFVDETEPMLANPKFAKDFVQVGLQEGRKKRQAYILAFQRAGAIKAAGISELIRTQCQTAYFFRNPTALASDYDEFDLNASELDFILGREFQNFPYAVLVKKFSTGESAVLDINLASIGKYFNAYQSGITNLRILRHMQEKHGDDFLEPYLNASR</sequence>
<comment type="caution">
    <text evidence="5">The sequence shown here is derived from an EMBL/GenBank/DDBJ whole genome shotgun (WGS) entry which is preliminary data.</text>
</comment>
<feature type="domain" description="CagE TrbE VirB component of type IV transporter system central" evidence="4">
    <location>
        <begin position="234"/>
        <end position="393"/>
    </location>
</feature>
<dbReference type="AlphaFoldDB" id="A0A5N7MLJ6"/>
<dbReference type="Proteomes" id="UP000403266">
    <property type="component" value="Unassembled WGS sequence"/>
</dbReference>
<comment type="similarity">
    <text evidence="1">Belongs to the TrbE/VirB4 family.</text>
</comment>
<evidence type="ECO:0000256" key="1">
    <source>
        <dbReference type="ARBA" id="ARBA00006512"/>
    </source>
</evidence>
<dbReference type="GO" id="GO:0005524">
    <property type="term" value="F:ATP binding"/>
    <property type="evidence" value="ECO:0007669"/>
    <property type="project" value="UniProtKB-KW"/>
</dbReference>
<evidence type="ECO:0000256" key="3">
    <source>
        <dbReference type="ARBA" id="ARBA00022840"/>
    </source>
</evidence>
<dbReference type="PANTHER" id="PTHR30121:SF12">
    <property type="entry name" value="TYPE IV SECRETION SYSTEM PROTEIN CAGE"/>
    <property type="match status" value="1"/>
</dbReference>
<evidence type="ECO:0000259" key="4">
    <source>
        <dbReference type="Pfam" id="PF03135"/>
    </source>
</evidence>
<dbReference type="EMBL" id="VOSK01000105">
    <property type="protein sequence ID" value="MPR27753.1"/>
    <property type="molecule type" value="Genomic_DNA"/>
</dbReference>
<protein>
    <recommendedName>
        <fullName evidence="4">CagE TrbE VirB component of type IV transporter system central domain-containing protein</fullName>
    </recommendedName>
</protein>
<evidence type="ECO:0000313" key="6">
    <source>
        <dbReference type="Proteomes" id="UP000403266"/>
    </source>
</evidence>
<dbReference type="RefSeq" id="WP_152714069.1">
    <property type="nucleotide sequence ID" value="NZ_VOSJ01000105.1"/>
</dbReference>